<proteinExistence type="predicted"/>
<dbReference type="EMBL" id="JPFW01000001">
    <property type="protein sequence ID" value="KEQ43180.1"/>
    <property type="molecule type" value="Genomic_DNA"/>
</dbReference>
<evidence type="ECO:0000313" key="3">
    <source>
        <dbReference type="Proteomes" id="UP000028030"/>
    </source>
</evidence>
<dbReference type="OrthoDB" id="9805416at2"/>
<feature type="transmembrane region" description="Helical" evidence="1">
    <location>
        <begin position="71"/>
        <end position="98"/>
    </location>
</feature>
<reference evidence="2 3" key="1">
    <citation type="submission" date="2014-05" db="EMBL/GenBank/DDBJ databases">
        <authorList>
            <person name="Daugherty S.C."/>
            <person name="Tallon L.J."/>
            <person name="Sadzewicz L."/>
            <person name="Kilian M."/>
            <person name="Tettelin H."/>
        </authorList>
    </citation>
    <scope>NUCLEOTIDE SEQUENCE [LARGE SCALE GENOMIC DNA]</scope>
    <source>
        <strain evidence="2 3">SK642</strain>
    </source>
</reference>
<accession>A0A081QJQ7</accession>
<keyword evidence="1" id="KW-0472">Membrane</keyword>
<dbReference type="RefSeq" id="WP_051734056.1">
    <property type="nucleotide sequence ID" value="NZ_JPFW01000001.1"/>
</dbReference>
<gene>
    <name evidence="2" type="ORF">SK642_0055</name>
</gene>
<keyword evidence="1" id="KW-0812">Transmembrane</keyword>
<dbReference type="Proteomes" id="UP000028030">
    <property type="component" value="Unassembled WGS sequence"/>
</dbReference>
<name>A0A081QJQ7_STRMT</name>
<keyword evidence="1" id="KW-1133">Transmembrane helix</keyword>
<sequence length="133" mass="14951">MNTYKILKDNIETIYLGKADGSLLEIERKYFDFLPEVGEEVEVFGTDGNYIITRKLTTNSNNPNNTKTLKIWGWICTTTSLLFLPFIFGVIGIVLGYLIRSRGDKEQGTVIMICATGAMIFGMWLGIIVWGSI</sequence>
<comment type="caution">
    <text evidence="2">The sequence shown here is derived from an EMBL/GenBank/DDBJ whole genome shotgun (WGS) entry which is preliminary data.</text>
</comment>
<protein>
    <submittedName>
        <fullName evidence="2">Uncharacterized protein</fullName>
    </submittedName>
</protein>
<dbReference type="AlphaFoldDB" id="A0A081QJQ7"/>
<evidence type="ECO:0000256" key="1">
    <source>
        <dbReference type="SAM" id="Phobius"/>
    </source>
</evidence>
<feature type="transmembrane region" description="Helical" evidence="1">
    <location>
        <begin position="110"/>
        <end position="130"/>
    </location>
</feature>
<evidence type="ECO:0000313" key="2">
    <source>
        <dbReference type="EMBL" id="KEQ43180.1"/>
    </source>
</evidence>
<organism evidence="2 3">
    <name type="scientific">Streptococcus mitis</name>
    <dbReference type="NCBI Taxonomy" id="28037"/>
    <lineage>
        <taxon>Bacteria</taxon>
        <taxon>Bacillati</taxon>
        <taxon>Bacillota</taxon>
        <taxon>Bacilli</taxon>
        <taxon>Lactobacillales</taxon>
        <taxon>Streptococcaceae</taxon>
        <taxon>Streptococcus</taxon>
        <taxon>Streptococcus mitis group</taxon>
    </lineage>
</organism>